<accession>A0ABT7XMU1</accession>
<proteinExistence type="predicted"/>
<dbReference type="PROSITE" id="PS51123">
    <property type="entry name" value="OMPA_2"/>
    <property type="match status" value="1"/>
</dbReference>
<feature type="compositionally biased region" description="Low complexity" evidence="5">
    <location>
        <begin position="72"/>
        <end position="84"/>
    </location>
</feature>
<evidence type="ECO:0000256" key="3">
    <source>
        <dbReference type="ARBA" id="ARBA00023237"/>
    </source>
</evidence>
<name>A0ABT7XMU1_9NEIS</name>
<keyword evidence="2 4" id="KW-0472">Membrane</keyword>
<dbReference type="Pfam" id="PF00691">
    <property type="entry name" value="OmpA"/>
    <property type="match status" value="1"/>
</dbReference>
<dbReference type="RefSeq" id="WP_289829700.1">
    <property type="nucleotide sequence ID" value="NZ_JAUEDK010000013.1"/>
</dbReference>
<feature type="chain" id="PRO_5045096623" evidence="6">
    <location>
        <begin position="28"/>
        <end position="211"/>
    </location>
</feature>
<evidence type="ECO:0000256" key="1">
    <source>
        <dbReference type="ARBA" id="ARBA00004442"/>
    </source>
</evidence>
<feature type="domain" description="OmpA-like" evidence="7">
    <location>
        <begin position="92"/>
        <end position="211"/>
    </location>
</feature>
<dbReference type="InterPro" id="IPR006665">
    <property type="entry name" value="OmpA-like"/>
</dbReference>
<sequence length="211" mass="22619">MNIFNNKQVATLALVMLCYLSQGKAWAEDLPDTQSMIDSLKPIKTRSLRNLLANPASSQQPTAIDAGSSLDTPTTANTSNAAPSLPEHPVVSDTAVPSLSLAIQFESNSAQVSSSSQQALARLATALRSDDLRSFHFLIEGHTDAKGLPAHNRKLSQQRANAVKNVLIAQGVSSQQLRAIGKGADEPANREDPFAAENRRVRIVNLDIANQ</sequence>
<dbReference type="EMBL" id="JAUEDK010000013">
    <property type="protein sequence ID" value="MDN0075106.1"/>
    <property type="molecule type" value="Genomic_DNA"/>
</dbReference>
<evidence type="ECO:0000256" key="2">
    <source>
        <dbReference type="ARBA" id="ARBA00023136"/>
    </source>
</evidence>
<protein>
    <submittedName>
        <fullName evidence="8">OmpA family protein</fullName>
    </submittedName>
</protein>
<dbReference type="CDD" id="cd07185">
    <property type="entry name" value="OmpA_C-like"/>
    <property type="match status" value="1"/>
</dbReference>
<comment type="subcellular location">
    <subcellularLocation>
        <location evidence="1">Cell outer membrane</location>
    </subcellularLocation>
</comment>
<dbReference type="PANTHER" id="PTHR30329:SF21">
    <property type="entry name" value="LIPOPROTEIN YIAD-RELATED"/>
    <property type="match status" value="1"/>
</dbReference>
<evidence type="ECO:0000256" key="5">
    <source>
        <dbReference type="SAM" id="MobiDB-lite"/>
    </source>
</evidence>
<dbReference type="InterPro" id="IPR006664">
    <property type="entry name" value="OMP_bac"/>
</dbReference>
<dbReference type="InterPro" id="IPR036737">
    <property type="entry name" value="OmpA-like_sf"/>
</dbReference>
<dbReference type="InterPro" id="IPR050330">
    <property type="entry name" value="Bact_OuterMem_StrucFunc"/>
</dbReference>
<feature type="signal peptide" evidence="6">
    <location>
        <begin position="1"/>
        <end position="27"/>
    </location>
</feature>
<evidence type="ECO:0000256" key="4">
    <source>
        <dbReference type="PROSITE-ProRule" id="PRU00473"/>
    </source>
</evidence>
<keyword evidence="6" id="KW-0732">Signal</keyword>
<keyword evidence="3" id="KW-0998">Cell outer membrane</keyword>
<feature type="region of interest" description="Disordered" evidence="5">
    <location>
        <begin position="55"/>
        <end position="90"/>
    </location>
</feature>
<reference evidence="8" key="1">
    <citation type="submission" date="2023-06" db="EMBL/GenBank/DDBJ databases">
        <authorList>
            <person name="Zhang S."/>
        </authorList>
    </citation>
    <scope>NUCLEOTIDE SEQUENCE</scope>
    <source>
        <strain evidence="8">SG2303</strain>
    </source>
</reference>
<dbReference type="PRINTS" id="PR01021">
    <property type="entry name" value="OMPADOMAIN"/>
</dbReference>
<gene>
    <name evidence="8" type="ORF">QU481_09410</name>
</gene>
<evidence type="ECO:0000313" key="9">
    <source>
        <dbReference type="Proteomes" id="UP001168540"/>
    </source>
</evidence>
<organism evidence="8 9">
    <name type="scientific">Crenobacter oryzisoli</name>
    <dbReference type="NCBI Taxonomy" id="3056844"/>
    <lineage>
        <taxon>Bacteria</taxon>
        <taxon>Pseudomonadati</taxon>
        <taxon>Pseudomonadota</taxon>
        <taxon>Betaproteobacteria</taxon>
        <taxon>Neisseriales</taxon>
        <taxon>Neisseriaceae</taxon>
        <taxon>Crenobacter</taxon>
    </lineage>
</organism>
<keyword evidence="9" id="KW-1185">Reference proteome</keyword>
<dbReference type="SUPFAM" id="SSF103088">
    <property type="entry name" value="OmpA-like"/>
    <property type="match status" value="1"/>
</dbReference>
<evidence type="ECO:0000313" key="8">
    <source>
        <dbReference type="EMBL" id="MDN0075106.1"/>
    </source>
</evidence>
<evidence type="ECO:0000259" key="7">
    <source>
        <dbReference type="PROSITE" id="PS51123"/>
    </source>
</evidence>
<dbReference type="Gene3D" id="3.30.1330.60">
    <property type="entry name" value="OmpA-like domain"/>
    <property type="match status" value="1"/>
</dbReference>
<evidence type="ECO:0000256" key="6">
    <source>
        <dbReference type="SAM" id="SignalP"/>
    </source>
</evidence>
<dbReference type="PANTHER" id="PTHR30329">
    <property type="entry name" value="STATOR ELEMENT OF FLAGELLAR MOTOR COMPLEX"/>
    <property type="match status" value="1"/>
</dbReference>
<comment type="caution">
    <text evidence="8">The sequence shown here is derived from an EMBL/GenBank/DDBJ whole genome shotgun (WGS) entry which is preliminary data.</text>
</comment>
<dbReference type="Proteomes" id="UP001168540">
    <property type="component" value="Unassembled WGS sequence"/>
</dbReference>